<evidence type="ECO:0000313" key="2">
    <source>
        <dbReference type="EMBL" id="BBL05087.1"/>
    </source>
</evidence>
<organism evidence="2 3">
    <name type="scientific">Alistipes communis</name>
    <dbReference type="NCBI Taxonomy" id="2585118"/>
    <lineage>
        <taxon>Bacteria</taxon>
        <taxon>Pseudomonadati</taxon>
        <taxon>Bacteroidota</taxon>
        <taxon>Bacteroidia</taxon>
        <taxon>Bacteroidales</taxon>
        <taxon>Rikenellaceae</taxon>
        <taxon>Alistipes</taxon>
    </lineage>
</organism>
<dbReference type="GO" id="GO:0016052">
    <property type="term" value="P:carbohydrate catabolic process"/>
    <property type="evidence" value="ECO:0007669"/>
    <property type="project" value="InterPro"/>
</dbReference>
<dbReference type="GO" id="GO:0004553">
    <property type="term" value="F:hydrolase activity, hydrolyzing O-glycosyl compounds"/>
    <property type="evidence" value="ECO:0007669"/>
    <property type="project" value="InterPro"/>
</dbReference>
<evidence type="ECO:0000313" key="3">
    <source>
        <dbReference type="Proteomes" id="UP000318946"/>
    </source>
</evidence>
<dbReference type="GO" id="GO:0030246">
    <property type="term" value="F:carbohydrate binding"/>
    <property type="evidence" value="ECO:0007669"/>
    <property type="project" value="InterPro"/>
</dbReference>
<dbReference type="SUPFAM" id="SSF49344">
    <property type="entry name" value="CBD9-like"/>
    <property type="match status" value="1"/>
</dbReference>
<dbReference type="GeneID" id="78343117"/>
<evidence type="ECO:0000259" key="1">
    <source>
        <dbReference type="Pfam" id="PF16011"/>
    </source>
</evidence>
<dbReference type="RefSeq" id="WP_141413337.1">
    <property type="nucleotide sequence ID" value="NZ_AP019735.1"/>
</dbReference>
<dbReference type="Gene3D" id="2.60.40.1190">
    <property type="match status" value="1"/>
</dbReference>
<reference evidence="3" key="1">
    <citation type="submission" date="2019-06" db="EMBL/GenBank/DDBJ databases">
        <title>Alistipes onderdonkii subsp. vulgaris subsp. nov., Alistipes dispar sp. nov. and Alistipes communis sp. nov., isolated from human faeces, and creation of Alistipes onderdonkii subsp. onderdonkii subsp. nov.</title>
        <authorList>
            <person name="Sakamoto M."/>
            <person name="Ikeyama N."/>
            <person name="Ogata Y."/>
            <person name="Suda W."/>
            <person name="Iino T."/>
            <person name="Hattori M."/>
            <person name="Ohkuma M."/>
        </authorList>
    </citation>
    <scope>NUCLEOTIDE SEQUENCE [LARGE SCALE GENOMIC DNA]</scope>
    <source>
        <strain evidence="3">5CBH24</strain>
    </source>
</reference>
<gene>
    <name evidence="2" type="ORF">A5CBH24_24000</name>
</gene>
<keyword evidence="3" id="KW-1185">Reference proteome</keyword>
<dbReference type="OrthoDB" id="9801646at2"/>
<dbReference type="KEGG" id="acou:A5CBH24_24000"/>
<dbReference type="AlphaFoldDB" id="A0A4Y1WVZ3"/>
<dbReference type="InterPro" id="IPR010502">
    <property type="entry name" value="Carb-bd_dom_fam9"/>
</dbReference>
<protein>
    <recommendedName>
        <fullName evidence="1">Carbohydrate-binding domain-containing protein</fullName>
    </recommendedName>
</protein>
<dbReference type="Pfam" id="PF16011">
    <property type="entry name" value="CBM9_2"/>
    <property type="match status" value="1"/>
</dbReference>
<feature type="domain" description="Carbohydrate-binding" evidence="1">
    <location>
        <begin position="23"/>
        <end position="208"/>
    </location>
</feature>
<accession>A0A4Y1WVZ3</accession>
<dbReference type="EMBL" id="AP019735">
    <property type="protein sequence ID" value="BBL05087.1"/>
    <property type="molecule type" value="Genomic_DNA"/>
</dbReference>
<proteinExistence type="predicted"/>
<dbReference type="Proteomes" id="UP000318946">
    <property type="component" value="Chromosome"/>
</dbReference>
<sequence length="217" mass="24676">MYRIPRIDCNVACPASLEEAFARTVRETVACNNWPADFPYAPQVGFRIFHTGADLLLRFDVAERCTAARTLDDNGPVWTDSCAEFFFRPEGSDSYYNFECNCIGTLLVGHRRDRTQAEHAPAEVLRTVRRRATYPHAPLPETEGDNRWTLTLAIPAAALFRDRIAGWDGVQGAMNLYKCGDDLSCPHYLSWRPVGTPAPDFHRPEFFEPVFFEPKKQ</sequence>
<dbReference type="CDD" id="cd09620">
    <property type="entry name" value="CBM9_like_3"/>
    <property type="match status" value="1"/>
</dbReference>
<name>A0A4Y1WVZ3_9BACT</name>